<dbReference type="AlphaFoldDB" id="A0A076LXY9"/>
<gene>
    <name evidence="4" type="ORF">ETEE_3864</name>
</gene>
<dbReference type="PIRSF" id="PIRSF005900">
    <property type="entry name" value="Dps"/>
    <property type="match status" value="1"/>
</dbReference>
<dbReference type="PROSITE" id="PS00818">
    <property type="entry name" value="DPS_1"/>
    <property type="match status" value="1"/>
</dbReference>
<comment type="similarity">
    <text evidence="1 2">Belongs to the Dps family.</text>
</comment>
<protein>
    <submittedName>
        <fullName evidence="4">Non-specific DNA-binding protein Dps / Iron-binding ferritin-like antioxidant protein / Ferroxidase</fullName>
        <ecNumber evidence="4">1.16.3.1</ecNumber>
    </submittedName>
</protein>
<dbReference type="PANTHER" id="PTHR42932:SF3">
    <property type="entry name" value="DNA PROTECTION DURING STARVATION PROTEIN"/>
    <property type="match status" value="1"/>
</dbReference>
<dbReference type="EMBL" id="CP006664">
    <property type="protein sequence ID" value="AIJ10274.1"/>
    <property type="molecule type" value="Genomic_DNA"/>
</dbReference>
<dbReference type="GeneID" id="33941232"/>
<dbReference type="CDD" id="cd01043">
    <property type="entry name" value="DPS"/>
    <property type="match status" value="1"/>
</dbReference>
<evidence type="ECO:0000313" key="4">
    <source>
        <dbReference type="EMBL" id="AIJ10274.1"/>
    </source>
</evidence>
<dbReference type="SUPFAM" id="SSF47240">
    <property type="entry name" value="Ferritin-like"/>
    <property type="match status" value="1"/>
</dbReference>
<dbReference type="GO" id="GO:0003677">
    <property type="term" value="F:DNA binding"/>
    <property type="evidence" value="ECO:0007669"/>
    <property type="project" value="UniProtKB-KW"/>
</dbReference>
<name>A0A076LXY9_9GAMM</name>
<dbReference type="Proteomes" id="UP000028681">
    <property type="component" value="Chromosome"/>
</dbReference>
<dbReference type="PANTHER" id="PTHR42932">
    <property type="entry name" value="GENERAL STRESS PROTEIN 20U"/>
    <property type="match status" value="1"/>
</dbReference>
<dbReference type="InterPro" id="IPR009078">
    <property type="entry name" value="Ferritin-like_SF"/>
</dbReference>
<dbReference type="NCBIfam" id="NF006975">
    <property type="entry name" value="PRK09448.1"/>
    <property type="match status" value="1"/>
</dbReference>
<evidence type="ECO:0000256" key="1">
    <source>
        <dbReference type="ARBA" id="ARBA00009497"/>
    </source>
</evidence>
<dbReference type="KEGG" id="ete:ETEE_3864"/>
<keyword evidence="4" id="KW-0560">Oxidoreductase</keyword>
<feature type="domain" description="Ferritin/DPS" evidence="3">
    <location>
        <begin position="31"/>
        <end position="168"/>
    </location>
</feature>
<dbReference type="EC" id="1.16.3.1" evidence="4"/>
<evidence type="ECO:0000313" key="5">
    <source>
        <dbReference type="Proteomes" id="UP000028681"/>
    </source>
</evidence>
<dbReference type="InterPro" id="IPR008331">
    <property type="entry name" value="Ferritin_DPS_dom"/>
</dbReference>
<organism evidence="4 5">
    <name type="scientific">Edwardsiella anguillarum ET080813</name>
    <dbReference type="NCBI Taxonomy" id="667120"/>
    <lineage>
        <taxon>Bacteria</taxon>
        <taxon>Pseudomonadati</taxon>
        <taxon>Pseudomonadota</taxon>
        <taxon>Gammaproteobacteria</taxon>
        <taxon>Enterobacterales</taxon>
        <taxon>Hafniaceae</taxon>
        <taxon>Edwardsiella</taxon>
    </lineage>
</organism>
<accession>A0A076LXY9</accession>
<dbReference type="Gene3D" id="1.20.1260.10">
    <property type="match status" value="1"/>
</dbReference>
<sequence>MNVTPLNNTALDAALATTRNDLAPEIKQQTIAQLQPLVAEFIDLALLTKQAHWNMKGKNFIAVHEMLDGFRTALLNHQDIFAERIVQLGGVALGTLQTTAAASSLAPYPLNITRVREHLSALAERYAVVANHTRAAISATQDEDSADMLTAASRDLDKFLWFIEAHLAD</sequence>
<dbReference type="Pfam" id="PF00210">
    <property type="entry name" value="Ferritin"/>
    <property type="match status" value="1"/>
</dbReference>
<reference evidence="4 5" key="1">
    <citation type="journal article" date="2012" name="PLoS ONE">
        <title>Edwardsiella comparative phylogenomics reveal the new intra/inter-species taxonomic relationships, virulence evolution and niche adaptation mechanisms.</title>
        <authorList>
            <person name="Yang M."/>
            <person name="Lv Y."/>
            <person name="Xiao J."/>
            <person name="Wu H."/>
            <person name="Zheng H."/>
            <person name="Liu Q."/>
            <person name="Zhang Y."/>
            <person name="Wang Q."/>
        </authorList>
    </citation>
    <scope>NUCLEOTIDE SEQUENCE [LARGE SCALE GENOMIC DNA]</scope>
    <source>
        <strain evidence="5">080813</strain>
    </source>
</reference>
<dbReference type="PRINTS" id="PR01346">
    <property type="entry name" value="HELNAPAPROT"/>
</dbReference>
<dbReference type="RefSeq" id="WP_034163357.1">
    <property type="nucleotide sequence ID" value="NZ_CP006664.1"/>
</dbReference>
<evidence type="ECO:0000259" key="3">
    <source>
        <dbReference type="Pfam" id="PF00210"/>
    </source>
</evidence>
<keyword evidence="4" id="KW-0238">DNA-binding</keyword>
<dbReference type="GO" id="GO:0008199">
    <property type="term" value="F:ferric iron binding"/>
    <property type="evidence" value="ECO:0007669"/>
    <property type="project" value="InterPro"/>
</dbReference>
<evidence type="ECO:0000256" key="2">
    <source>
        <dbReference type="RuleBase" id="RU003875"/>
    </source>
</evidence>
<dbReference type="GO" id="GO:0004322">
    <property type="term" value="F:ferroxidase activity"/>
    <property type="evidence" value="ECO:0007669"/>
    <property type="project" value="UniProtKB-EC"/>
</dbReference>
<dbReference type="InterPro" id="IPR002177">
    <property type="entry name" value="DPS_DNA-bd"/>
</dbReference>
<dbReference type="HOGENOM" id="CLU_098183_1_2_6"/>
<dbReference type="InterPro" id="IPR012347">
    <property type="entry name" value="Ferritin-like"/>
</dbReference>
<dbReference type="InterPro" id="IPR023188">
    <property type="entry name" value="DPS_DNA-bd_CS"/>
</dbReference>
<proteinExistence type="inferred from homology"/>